<protein>
    <submittedName>
        <fullName evidence="1">Uncharacterized protein</fullName>
    </submittedName>
</protein>
<gene>
    <name evidence="1" type="ORF">EG19_10665</name>
</gene>
<comment type="caution">
    <text evidence="1">The sequence shown here is derived from an EMBL/GenBank/DDBJ whole genome shotgun (WGS) entry which is preliminary data.</text>
</comment>
<keyword evidence="2" id="KW-1185">Reference proteome</keyword>
<evidence type="ECO:0000313" key="1">
    <source>
        <dbReference type="EMBL" id="KDA54615.1"/>
    </source>
</evidence>
<dbReference type="EMBL" id="JMFG01000006">
    <property type="protein sequence ID" value="KDA54615.1"/>
    <property type="molecule type" value="Genomic_DNA"/>
</dbReference>
<sequence length="428" mass="45570">MVFAENSGQGVKKPVVQGRVAGGGTWASPPLPEGTYNVLIHNAEGEALSVEQVWLGATGATVDFGDAGFTVRGAIFYGDKPWKGRFRFVKTENATFEVHVNTDEEGRFSAYLPEKGRWWVSPLADSTRFEAALWFEAKAGRTLAITFPATHLSGYVYGEGVASGPTFVYVLGKAMAASGSSQIKRDGYFEVQGLPEGEYWVQAVGPTGISQVFAVRLVDGEPLSLDLALTPFSFVTLELSDGEKPVAGALVHFRPLGEGLPAQLLPPIPVTSSADGRARLPIPAQAVAVSGVVLAPPLAVQGFFSRAPLPSSLPIAMGQRGGTLVLPRNLVVGSGEKPRSYLLPMIDDYMLDAFHDVTSWREAYGTVPGLEGTVLPMAPPGHHRLCLVPAQRLWETLGLVSKPQDLSCTSGKLLPNGILRLLPPKGAT</sequence>
<proteinExistence type="predicted"/>
<organism evidence="1 2">
    <name type="scientific">Thermoanaerobaculum aquaticum</name>
    <dbReference type="NCBI Taxonomy" id="1312852"/>
    <lineage>
        <taxon>Bacteria</taxon>
        <taxon>Pseudomonadati</taxon>
        <taxon>Acidobacteriota</taxon>
        <taxon>Thermoanaerobaculia</taxon>
        <taxon>Thermoanaerobaculales</taxon>
        <taxon>Thermoanaerobaculaceae</taxon>
        <taxon>Thermoanaerobaculum</taxon>
    </lineage>
</organism>
<name>A0A062Y1F6_9BACT</name>
<accession>A0A062Y1F6</accession>
<dbReference type="AlphaFoldDB" id="A0A062Y1F6"/>
<dbReference type="STRING" id="1312852.EG19_10665"/>
<reference evidence="1 2" key="1">
    <citation type="submission" date="2014-04" db="EMBL/GenBank/DDBJ databases">
        <title>The Genome Sequence of Thermoanaerobaculum aquaticum MP-01, The First Cultivated Group 23 Acidobacterium.</title>
        <authorList>
            <person name="Stamps B.W."/>
            <person name="Losey N.A."/>
            <person name="Lawson P.A."/>
            <person name="Stevenson B.S."/>
        </authorList>
    </citation>
    <scope>NUCLEOTIDE SEQUENCE [LARGE SCALE GENOMIC DNA]</scope>
    <source>
        <strain evidence="1 2">MP-01</strain>
    </source>
</reference>
<evidence type="ECO:0000313" key="2">
    <source>
        <dbReference type="Proteomes" id="UP000027284"/>
    </source>
</evidence>
<dbReference type="Proteomes" id="UP000027284">
    <property type="component" value="Unassembled WGS sequence"/>
</dbReference>